<comment type="caution">
    <text evidence="3">The sequence shown here is derived from an EMBL/GenBank/DDBJ whole genome shotgun (WGS) entry which is preliminary data.</text>
</comment>
<gene>
    <name evidence="3" type="ORF">AQI88_26490</name>
</gene>
<reference evidence="3 4" key="1">
    <citation type="submission" date="2015-10" db="EMBL/GenBank/DDBJ databases">
        <title>Draft genome sequence of Streptomyces cellostaticus DSM 40189, type strain for the species Streptomyces cellostaticus.</title>
        <authorList>
            <person name="Ruckert C."/>
            <person name="Winkler A."/>
            <person name="Kalinowski J."/>
            <person name="Kampfer P."/>
            <person name="Glaeser S."/>
        </authorList>
    </citation>
    <scope>NUCLEOTIDE SEQUENCE [LARGE SCALE GENOMIC DNA]</scope>
    <source>
        <strain evidence="3 4">DSM 40189</strain>
    </source>
</reference>
<evidence type="ECO:0000256" key="1">
    <source>
        <dbReference type="SAM" id="MobiDB-lite"/>
    </source>
</evidence>
<keyword evidence="2" id="KW-0732">Signal</keyword>
<dbReference type="RefSeq" id="WP_067003877.1">
    <property type="nucleotide sequence ID" value="NZ_BNDU01000003.1"/>
</dbReference>
<accession>A0A117PV93</accession>
<dbReference type="EMBL" id="LMWL01000049">
    <property type="protein sequence ID" value="KUM93333.1"/>
    <property type="molecule type" value="Genomic_DNA"/>
</dbReference>
<evidence type="ECO:0000313" key="4">
    <source>
        <dbReference type="Proteomes" id="UP000054241"/>
    </source>
</evidence>
<evidence type="ECO:0000313" key="3">
    <source>
        <dbReference type="EMBL" id="KUM93333.1"/>
    </source>
</evidence>
<proteinExistence type="predicted"/>
<feature type="signal peptide" evidence="2">
    <location>
        <begin position="1"/>
        <end position="24"/>
    </location>
</feature>
<evidence type="ECO:0000256" key="2">
    <source>
        <dbReference type="SAM" id="SignalP"/>
    </source>
</evidence>
<feature type="chain" id="PRO_5007153632" evidence="2">
    <location>
        <begin position="25"/>
        <end position="82"/>
    </location>
</feature>
<dbReference type="Proteomes" id="UP000054241">
    <property type="component" value="Unassembled WGS sequence"/>
</dbReference>
<organism evidence="3 4">
    <name type="scientific">Streptomyces cellostaticus</name>
    <dbReference type="NCBI Taxonomy" id="67285"/>
    <lineage>
        <taxon>Bacteria</taxon>
        <taxon>Bacillati</taxon>
        <taxon>Actinomycetota</taxon>
        <taxon>Actinomycetes</taxon>
        <taxon>Kitasatosporales</taxon>
        <taxon>Streptomycetaceae</taxon>
        <taxon>Streptomyces</taxon>
    </lineage>
</organism>
<dbReference type="AlphaFoldDB" id="A0A117PV93"/>
<protein>
    <submittedName>
        <fullName evidence="3">Uncharacterized protein</fullName>
    </submittedName>
</protein>
<sequence length="82" mass="8786">MWPLALALLVAVALPTGFARQASAAPPIGVIGDPGFEEQTHRTISAPWSGEGPDYKGIDMWRGYQKTGDMNGSRSSCGWMYG</sequence>
<dbReference type="OrthoDB" id="284233at2"/>
<keyword evidence="4" id="KW-1185">Reference proteome</keyword>
<feature type="region of interest" description="Disordered" evidence="1">
    <location>
        <begin position="30"/>
        <end position="51"/>
    </location>
</feature>
<name>A0A117PV93_9ACTN</name>